<dbReference type="GO" id="GO:0046872">
    <property type="term" value="F:metal ion binding"/>
    <property type="evidence" value="ECO:0007669"/>
    <property type="project" value="UniProtKB-KW"/>
</dbReference>
<dbReference type="InterPro" id="IPR047198">
    <property type="entry name" value="DDP-like_NUDIX"/>
</dbReference>
<organism evidence="7 8">
    <name type="scientific">Colocasia esculenta</name>
    <name type="common">Wild taro</name>
    <name type="synonym">Arum esculentum</name>
    <dbReference type="NCBI Taxonomy" id="4460"/>
    <lineage>
        <taxon>Eukaryota</taxon>
        <taxon>Viridiplantae</taxon>
        <taxon>Streptophyta</taxon>
        <taxon>Embryophyta</taxon>
        <taxon>Tracheophyta</taxon>
        <taxon>Spermatophyta</taxon>
        <taxon>Magnoliopsida</taxon>
        <taxon>Liliopsida</taxon>
        <taxon>Araceae</taxon>
        <taxon>Aroideae</taxon>
        <taxon>Colocasieae</taxon>
        <taxon>Colocasia</taxon>
    </lineage>
</organism>
<dbReference type="PANTHER" id="PTHR12629:SF42">
    <property type="entry name" value="OS02G0734300 PROTEIN"/>
    <property type="match status" value="1"/>
</dbReference>
<evidence type="ECO:0000313" key="8">
    <source>
        <dbReference type="Proteomes" id="UP000652761"/>
    </source>
</evidence>
<dbReference type="OrthoDB" id="2011998at2759"/>
<accession>A0A843XQ75</accession>
<proteinExistence type="inferred from homology"/>
<dbReference type="AlphaFoldDB" id="A0A843XQ75"/>
<dbReference type="PANTHER" id="PTHR12629">
    <property type="entry name" value="DIPHOSPHOINOSITOL POLYPHOSPHATE PHOSPHOHYDROLASE"/>
    <property type="match status" value="1"/>
</dbReference>
<comment type="caution">
    <text evidence="7">The sequence shown here is derived from an EMBL/GenBank/DDBJ whole genome shotgun (WGS) entry which is preliminary data.</text>
</comment>
<sequence>MVSLVARQGRELQRYSEDGHRLVVGCIPYKLEWDKTGADGIVIDQTLQVLVISAQKGKEMLFPRGGWESDESEKEATSREAMEEAGVLGNVEKELGRWWYQSKSHDSRKMGIMFPLNVTEELRQWPEMGNRRRRWVTVAEARETCQQVWMLEALNILVDRLSSAMRVHTASPPLSIVDQPCEKLGKLKRGTIVLRNEPESPVVRRKKPRQSNSRSSFAEGIVVRDRIKNGWFLGDCVGSNCRSYLLV</sequence>
<evidence type="ECO:0000313" key="7">
    <source>
        <dbReference type="EMBL" id="MQM21077.1"/>
    </source>
</evidence>
<dbReference type="GO" id="GO:0005737">
    <property type="term" value="C:cytoplasm"/>
    <property type="evidence" value="ECO:0007669"/>
    <property type="project" value="TreeGrafter"/>
</dbReference>
<dbReference type="Proteomes" id="UP000652761">
    <property type="component" value="Unassembled WGS sequence"/>
</dbReference>
<dbReference type="InterPro" id="IPR015797">
    <property type="entry name" value="NUDIX_hydrolase-like_dom_sf"/>
</dbReference>
<keyword evidence="8" id="KW-1185">Reference proteome</keyword>
<dbReference type="SUPFAM" id="SSF55811">
    <property type="entry name" value="Nudix"/>
    <property type="match status" value="1"/>
</dbReference>
<evidence type="ECO:0000256" key="5">
    <source>
        <dbReference type="ARBA" id="ARBA00022842"/>
    </source>
</evidence>
<keyword evidence="4" id="KW-0378">Hydrolase</keyword>
<evidence type="ECO:0000256" key="4">
    <source>
        <dbReference type="ARBA" id="ARBA00022801"/>
    </source>
</evidence>
<comment type="similarity">
    <text evidence="2">Belongs to the Nudix hydrolase family.</text>
</comment>
<keyword evidence="3" id="KW-0479">Metal-binding</keyword>
<name>A0A843XQ75_COLES</name>
<comment type="cofactor">
    <cofactor evidence="1">
        <name>Mg(2+)</name>
        <dbReference type="ChEBI" id="CHEBI:18420"/>
    </cofactor>
</comment>
<dbReference type="Gene3D" id="3.90.79.10">
    <property type="entry name" value="Nucleoside Triphosphate Pyrophosphohydrolase"/>
    <property type="match status" value="1"/>
</dbReference>
<gene>
    <name evidence="7" type="ORF">Taro_054109</name>
</gene>
<dbReference type="PROSITE" id="PS51462">
    <property type="entry name" value="NUDIX"/>
    <property type="match status" value="1"/>
</dbReference>
<dbReference type="GO" id="GO:0005634">
    <property type="term" value="C:nucleus"/>
    <property type="evidence" value="ECO:0007669"/>
    <property type="project" value="TreeGrafter"/>
</dbReference>
<protein>
    <recommendedName>
        <fullName evidence="6">Nudix hydrolase domain-containing protein</fullName>
    </recommendedName>
</protein>
<reference evidence="7" key="1">
    <citation type="submission" date="2017-07" db="EMBL/GenBank/DDBJ databases">
        <title>Taro Niue Genome Assembly and Annotation.</title>
        <authorList>
            <person name="Atibalentja N."/>
            <person name="Keating K."/>
            <person name="Fields C.J."/>
        </authorList>
    </citation>
    <scope>NUCLEOTIDE SEQUENCE</scope>
    <source>
        <strain evidence="7">Niue_2</strain>
        <tissue evidence="7">Leaf</tissue>
    </source>
</reference>
<dbReference type="InterPro" id="IPR000086">
    <property type="entry name" value="NUDIX_hydrolase_dom"/>
</dbReference>
<evidence type="ECO:0000256" key="1">
    <source>
        <dbReference type="ARBA" id="ARBA00001946"/>
    </source>
</evidence>
<evidence type="ECO:0000256" key="2">
    <source>
        <dbReference type="ARBA" id="ARBA00005582"/>
    </source>
</evidence>
<evidence type="ECO:0000259" key="6">
    <source>
        <dbReference type="PROSITE" id="PS51462"/>
    </source>
</evidence>
<evidence type="ECO:0000256" key="3">
    <source>
        <dbReference type="ARBA" id="ARBA00022723"/>
    </source>
</evidence>
<dbReference type="Pfam" id="PF00293">
    <property type="entry name" value="NUDIX"/>
    <property type="match status" value="1"/>
</dbReference>
<dbReference type="CDD" id="cd04666">
    <property type="entry name" value="NUDIX_DIPP2_like_Nudt4"/>
    <property type="match status" value="1"/>
</dbReference>
<feature type="domain" description="Nudix hydrolase" evidence="6">
    <location>
        <begin position="19"/>
        <end position="158"/>
    </location>
</feature>
<dbReference type="GO" id="GO:0016462">
    <property type="term" value="F:pyrophosphatase activity"/>
    <property type="evidence" value="ECO:0007669"/>
    <property type="project" value="InterPro"/>
</dbReference>
<dbReference type="SMR" id="A0A843XQ75"/>
<keyword evidence="5" id="KW-0460">Magnesium</keyword>
<dbReference type="EMBL" id="NMUH01010573">
    <property type="protein sequence ID" value="MQM21077.1"/>
    <property type="molecule type" value="Genomic_DNA"/>
</dbReference>